<evidence type="ECO:0000313" key="2">
    <source>
        <dbReference type="Proteomes" id="UP000805193"/>
    </source>
</evidence>
<sequence length="158" mass="16966">MTAELQGTLRVEVEKRVDLPAHWQEMRGTARVVPGMQRASEQGGSSADTKEVSRTYREPAQKERETGGSLEPNLMPVVNGGQGSSVVPGAGGQPSALRRVKGDKGVQVEAQPGMYMVDAIAKAEEVSRNNMEGENLVLINAGLNDVLNGKSQNLRKQI</sequence>
<evidence type="ECO:0000313" key="1">
    <source>
        <dbReference type="EMBL" id="KAG0445499.1"/>
    </source>
</evidence>
<keyword evidence="2" id="KW-1185">Reference proteome</keyword>
<organism evidence="1 2">
    <name type="scientific">Ixodes persulcatus</name>
    <name type="common">Taiga tick</name>
    <dbReference type="NCBI Taxonomy" id="34615"/>
    <lineage>
        <taxon>Eukaryota</taxon>
        <taxon>Metazoa</taxon>
        <taxon>Ecdysozoa</taxon>
        <taxon>Arthropoda</taxon>
        <taxon>Chelicerata</taxon>
        <taxon>Arachnida</taxon>
        <taxon>Acari</taxon>
        <taxon>Parasitiformes</taxon>
        <taxon>Ixodida</taxon>
        <taxon>Ixodoidea</taxon>
        <taxon>Ixodidae</taxon>
        <taxon>Ixodinae</taxon>
        <taxon>Ixodes</taxon>
    </lineage>
</organism>
<name>A0AC60R0V0_IXOPE</name>
<dbReference type="EMBL" id="JABSTQ010000287">
    <property type="protein sequence ID" value="KAG0445499.1"/>
    <property type="molecule type" value="Genomic_DNA"/>
</dbReference>
<protein>
    <submittedName>
        <fullName evidence="1">Uncharacterized protein</fullName>
    </submittedName>
</protein>
<reference evidence="1 2" key="1">
    <citation type="journal article" date="2020" name="Cell">
        <title>Large-Scale Comparative Analyses of Tick Genomes Elucidate Their Genetic Diversity and Vector Capacities.</title>
        <authorList>
            <consortium name="Tick Genome and Microbiome Consortium (TIGMIC)"/>
            <person name="Jia N."/>
            <person name="Wang J."/>
            <person name="Shi W."/>
            <person name="Du L."/>
            <person name="Sun Y."/>
            <person name="Zhan W."/>
            <person name="Jiang J.F."/>
            <person name="Wang Q."/>
            <person name="Zhang B."/>
            <person name="Ji P."/>
            <person name="Bell-Sakyi L."/>
            <person name="Cui X.M."/>
            <person name="Yuan T.T."/>
            <person name="Jiang B.G."/>
            <person name="Yang W.F."/>
            <person name="Lam T.T."/>
            <person name="Chang Q.C."/>
            <person name="Ding S.J."/>
            <person name="Wang X.J."/>
            <person name="Zhu J.G."/>
            <person name="Ruan X.D."/>
            <person name="Zhao L."/>
            <person name="Wei J.T."/>
            <person name="Ye R.Z."/>
            <person name="Que T.C."/>
            <person name="Du C.H."/>
            <person name="Zhou Y.H."/>
            <person name="Cheng J.X."/>
            <person name="Dai P.F."/>
            <person name="Guo W.B."/>
            <person name="Han X.H."/>
            <person name="Huang E.J."/>
            <person name="Li L.F."/>
            <person name="Wei W."/>
            <person name="Gao Y.C."/>
            <person name="Liu J.Z."/>
            <person name="Shao H.Z."/>
            <person name="Wang X."/>
            <person name="Wang C.C."/>
            <person name="Yang T.C."/>
            <person name="Huo Q.B."/>
            <person name="Li W."/>
            <person name="Chen H.Y."/>
            <person name="Chen S.E."/>
            <person name="Zhou L.G."/>
            <person name="Ni X.B."/>
            <person name="Tian J.H."/>
            <person name="Sheng Y."/>
            <person name="Liu T."/>
            <person name="Pan Y.S."/>
            <person name="Xia L.Y."/>
            <person name="Li J."/>
            <person name="Zhao F."/>
            <person name="Cao W.C."/>
        </authorList>
    </citation>
    <scope>NUCLEOTIDE SEQUENCE [LARGE SCALE GENOMIC DNA]</scope>
    <source>
        <strain evidence="1">Iper-2018</strain>
    </source>
</reference>
<gene>
    <name evidence="1" type="ORF">HPB47_014513</name>
</gene>
<accession>A0AC60R0V0</accession>
<comment type="caution">
    <text evidence="1">The sequence shown here is derived from an EMBL/GenBank/DDBJ whole genome shotgun (WGS) entry which is preliminary data.</text>
</comment>
<dbReference type="Proteomes" id="UP000805193">
    <property type="component" value="Unassembled WGS sequence"/>
</dbReference>
<proteinExistence type="predicted"/>